<accession>C6XAU6</accession>
<dbReference type="PANTHER" id="PTHR48081:SF8">
    <property type="entry name" value="ALPHA_BETA HYDROLASE FOLD-3 DOMAIN-CONTAINING PROTEIN-RELATED"/>
    <property type="match status" value="1"/>
</dbReference>
<dbReference type="RefSeq" id="WP_015830977.1">
    <property type="nucleotide sequence ID" value="NC_012969.1"/>
</dbReference>
<organism evidence="3 4">
    <name type="scientific">Methylovorus glucosotrophus (strain SIP3-4)</name>
    <dbReference type="NCBI Taxonomy" id="582744"/>
    <lineage>
        <taxon>Bacteria</taxon>
        <taxon>Pseudomonadati</taxon>
        <taxon>Pseudomonadota</taxon>
        <taxon>Betaproteobacteria</taxon>
        <taxon>Nitrosomonadales</taxon>
        <taxon>Methylophilaceae</taxon>
        <taxon>Methylovorus</taxon>
    </lineage>
</organism>
<dbReference type="PANTHER" id="PTHR48081">
    <property type="entry name" value="AB HYDROLASE SUPERFAMILY PROTEIN C4A8.06C"/>
    <property type="match status" value="1"/>
</dbReference>
<proteinExistence type="predicted"/>
<gene>
    <name evidence="3" type="ordered locus">Msip34_2479</name>
</gene>
<dbReference type="eggNOG" id="COG0657">
    <property type="taxonomic scope" value="Bacteria"/>
</dbReference>
<feature type="domain" description="Alpha/beta hydrolase fold-3" evidence="2">
    <location>
        <begin position="43"/>
        <end position="236"/>
    </location>
</feature>
<dbReference type="Gene3D" id="3.40.50.1820">
    <property type="entry name" value="alpha/beta hydrolase"/>
    <property type="match status" value="1"/>
</dbReference>
<evidence type="ECO:0000313" key="3">
    <source>
        <dbReference type="EMBL" id="ACT51716.1"/>
    </source>
</evidence>
<keyword evidence="4" id="KW-1185">Reference proteome</keyword>
<dbReference type="InterPro" id="IPR029058">
    <property type="entry name" value="AB_hydrolase_fold"/>
</dbReference>
<evidence type="ECO:0000313" key="4">
    <source>
        <dbReference type="Proteomes" id="UP000002743"/>
    </source>
</evidence>
<dbReference type="GO" id="GO:0016787">
    <property type="term" value="F:hydrolase activity"/>
    <property type="evidence" value="ECO:0007669"/>
    <property type="project" value="UniProtKB-KW"/>
</dbReference>
<dbReference type="HOGENOM" id="CLU_012494_6_0_4"/>
<evidence type="ECO:0000256" key="1">
    <source>
        <dbReference type="ARBA" id="ARBA00022801"/>
    </source>
</evidence>
<dbReference type="EMBL" id="CP001674">
    <property type="protein sequence ID" value="ACT51716.1"/>
    <property type="molecule type" value="Genomic_DNA"/>
</dbReference>
<reference evidence="4" key="1">
    <citation type="submission" date="2009-07" db="EMBL/GenBank/DDBJ databases">
        <title>Complete sequence of chromosome of Methylovorus sp. SIP3-4.</title>
        <authorList>
            <person name="Lucas S."/>
            <person name="Copeland A."/>
            <person name="Lapidus A."/>
            <person name="Glavina del Rio T."/>
            <person name="Tice H."/>
            <person name="Bruce D."/>
            <person name="Goodwin L."/>
            <person name="Pitluck S."/>
            <person name="Clum A."/>
            <person name="Larimer F."/>
            <person name="Land M."/>
            <person name="Hauser L."/>
            <person name="Kyrpides N."/>
            <person name="Mikhailova N."/>
            <person name="Kayluzhnaya M."/>
            <person name="Chistoserdova L."/>
        </authorList>
    </citation>
    <scope>NUCLEOTIDE SEQUENCE [LARGE SCALE GENOMIC DNA]</scope>
    <source>
        <strain evidence="4">SIP3-4</strain>
    </source>
</reference>
<reference evidence="3 4" key="2">
    <citation type="journal article" date="2011" name="J. Bacteriol.">
        <title>Genomes of three methylotrophs from a single niche uncover genetic and metabolic divergence of Methylophilaceae.</title>
        <authorList>
            <person name="Lapidus A."/>
            <person name="Clum A."/>
            <person name="Labutti K."/>
            <person name="Kaluzhnaya M.G."/>
            <person name="Lim S."/>
            <person name="Beck D.A."/>
            <person name="Glavina Del Rio T."/>
            <person name="Nolan M."/>
            <person name="Mavromatis K."/>
            <person name="Huntemann M."/>
            <person name="Lucas S."/>
            <person name="Lidstrom M.E."/>
            <person name="Ivanova N."/>
            <person name="Chistoserdova L."/>
        </authorList>
    </citation>
    <scope>NUCLEOTIDE SEQUENCE [LARGE SCALE GENOMIC DNA]</scope>
    <source>
        <strain evidence="3 4">SIP3-4</strain>
    </source>
</reference>
<dbReference type="AlphaFoldDB" id="C6XAU6"/>
<protein>
    <submittedName>
        <fullName evidence="3">Alpha/beta hydrolase fold-3 domain protein</fullName>
    </submittedName>
</protein>
<dbReference type="STRING" id="582744.Msip34_2479"/>
<dbReference type="OrthoDB" id="9794445at2"/>
<dbReference type="SUPFAM" id="SSF53474">
    <property type="entry name" value="alpha/beta-Hydrolases"/>
    <property type="match status" value="1"/>
</dbReference>
<dbReference type="Pfam" id="PF07859">
    <property type="entry name" value="Abhydrolase_3"/>
    <property type="match status" value="1"/>
</dbReference>
<dbReference type="InterPro" id="IPR050300">
    <property type="entry name" value="GDXG_lipolytic_enzyme"/>
</dbReference>
<sequence length="268" mass="29203">MKPVPDHQPSQPWSTSFISAHTDRLVGIQVFSHGKHEIAKPVIVYFHGGLFNCGSVEDAAGLARMLADDCVVVCVDYPLAPQLHFPDTVEVVFDATQWVHKQAKKLGADPKQLFVAGDQAGGNLAAVVAMMARDRGLGRNNPLKGQILINPMLDPGQSTLSMRAAEDCPCRKAWADYLPLASDALHPYAAPLHSKRLAELAPALILTSDNDPLRDEAELYASRLIAAGVSVRVRRMSCNKEKDSLASPRCQGFHEVTQLLTQFITEMA</sequence>
<keyword evidence="1 3" id="KW-0378">Hydrolase</keyword>
<dbReference type="Proteomes" id="UP000002743">
    <property type="component" value="Chromosome"/>
</dbReference>
<evidence type="ECO:0000259" key="2">
    <source>
        <dbReference type="Pfam" id="PF07859"/>
    </source>
</evidence>
<name>C6XAU6_METGS</name>
<dbReference type="KEGG" id="mei:Msip34_2479"/>
<dbReference type="InterPro" id="IPR013094">
    <property type="entry name" value="AB_hydrolase_3"/>
</dbReference>